<dbReference type="AlphaFoldDB" id="A0A2S4PNC0"/>
<accession>A0A2S4PNC0</accession>
<evidence type="ECO:0000313" key="3">
    <source>
        <dbReference type="Proteomes" id="UP000237438"/>
    </source>
</evidence>
<proteinExistence type="predicted"/>
<feature type="compositionally biased region" description="Basic and acidic residues" evidence="1">
    <location>
        <begin position="8"/>
        <end position="19"/>
    </location>
</feature>
<dbReference type="InterPro" id="IPR021463">
    <property type="entry name" value="Methyltransf_34"/>
</dbReference>
<evidence type="ECO:0000313" key="2">
    <source>
        <dbReference type="EMBL" id="POS83530.1"/>
    </source>
</evidence>
<evidence type="ECO:0000256" key="1">
    <source>
        <dbReference type="SAM" id="MobiDB-lite"/>
    </source>
</evidence>
<dbReference type="Proteomes" id="UP000237438">
    <property type="component" value="Unassembled WGS sequence"/>
</dbReference>
<protein>
    <submittedName>
        <fullName evidence="2">Uncharacterized protein</fullName>
    </submittedName>
</protein>
<reference evidence="2 3" key="1">
    <citation type="submission" date="2017-10" db="EMBL/GenBank/DDBJ databases">
        <title>Development of genomic resources for the powdery mildew, Erysiphe pulchra.</title>
        <authorList>
            <person name="Wadl P.A."/>
            <person name="Mack B.M."/>
            <person name="Moore G."/>
            <person name="Beltz S.B."/>
        </authorList>
    </citation>
    <scope>NUCLEOTIDE SEQUENCE [LARGE SCALE GENOMIC DNA]</scope>
    <source>
        <strain evidence="2">Cflorida</strain>
    </source>
</reference>
<dbReference type="Pfam" id="PF11312">
    <property type="entry name" value="Methyltransf_34"/>
    <property type="match status" value="1"/>
</dbReference>
<feature type="region of interest" description="Disordered" evidence="1">
    <location>
        <begin position="1"/>
        <end position="51"/>
    </location>
</feature>
<feature type="compositionally biased region" description="Low complexity" evidence="1">
    <location>
        <begin position="20"/>
        <end position="34"/>
    </location>
</feature>
<organism evidence="2 3">
    <name type="scientific">Erysiphe pulchra</name>
    <dbReference type="NCBI Taxonomy" id="225359"/>
    <lineage>
        <taxon>Eukaryota</taxon>
        <taxon>Fungi</taxon>
        <taxon>Dikarya</taxon>
        <taxon>Ascomycota</taxon>
        <taxon>Pezizomycotina</taxon>
        <taxon>Leotiomycetes</taxon>
        <taxon>Erysiphales</taxon>
        <taxon>Erysiphaceae</taxon>
        <taxon>Erysiphe</taxon>
    </lineage>
</organism>
<dbReference type="OrthoDB" id="6419443at2759"/>
<name>A0A2S4PNC0_9PEZI</name>
<comment type="caution">
    <text evidence="2">The sequence shown here is derived from an EMBL/GenBank/DDBJ whole genome shotgun (WGS) entry which is preliminary data.</text>
</comment>
<gene>
    <name evidence="2" type="ORF">EPUL_004134</name>
</gene>
<sequence>MGKNGRLNKSDGRLTHENSSKNGTHHNNNSSSSSRKAGPKTKSVRQKLNLVTTASASNRDSSARELLELQQTILNIFEAAFASSLAANNFLEILQEIKDALFERDFNRAFGTSQYLETYAARWSSSRALCYYSLLIDLQTNFMTIDDDGIILPKSGLEEHSLSLLKKSKAESLSLLQDFNKVVCFGGGAAEVVAFAGFLRHLKNNVCHQKIRHSQDKIDPLTTESDPSMLDTKYSICLIDCAQWQDVIHKLNDALTSFPMASVDNETTKIETSSLFLNPSDINVSYVQEDILTMSPKQLINLFNQKQTFVTILFTLNELYNSSVSKTTAFLLNLTLALKSGSILLVVDSPGSYSETSIGSCKKKYPINWLLDYILLNESTKISKDSRANWIKLISEESKWFRIPDSLKYAIPIENMRYQIHLYQRL</sequence>
<dbReference type="STRING" id="225359.A0A2S4PNC0"/>
<keyword evidence="3" id="KW-1185">Reference proteome</keyword>
<dbReference type="EMBL" id="PEDP01001516">
    <property type="protein sequence ID" value="POS83530.1"/>
    <property type="molecule type" value="Genomic_DNA"/>
</dbReference>